<comment type="caution">
    <text evidence="3">The sequence shown here is derived from an EMBL/GenBank/DDBJ whole genome shotgun (WGS) entry which is preliminary data.</text>
</comment>
<proteinExistence type="predicted"/>
<feature type="region of interest" description="Disordered" evidence="1">
    <location>
        <begin position="94"/>
        <end position="115"/>
    </location>
</feature>
<dbReference type="GO" id="GO:0016740">
    <property type="term" value="F:transferase activity"/>
    <property type="evidence" value="ECO:0007669"/>
    <property type="project" value="UniProtKB-KW"/>
</dbReference>
<evidence type="ECO:0000256" key="1">
    <source>
        <dbReference type="SAM" id="MobiDB-lite"/>
    </source>
</evidence>
<sequence length="255" mass="28319">MLLQDDPHRRVERIGDTVRRPVSSPLVHDLLRYLAEVGFPYAPRLLGVDEQGREVLSYLDGESGPAGWARVVDPRGLVAMARLLRTYHEAVADYRPDGDGSSDGEGSGSGSGSGSGEIVCHGDFGPWNLVWDGTRPVGIVDWDQAVPARPVFDVAYALEYVAPFRDDVECRRWLAYPEVPDRRARLETFAEAYGLTSTDGLVDEVFRQQRQVRERVRQLAAAGVEPQAGWVANGHLDTLDARIAWSVAHRRLFEP</sequence>
<evidence type="ECO:0000313" key="3">
    <source>
        <dbReference type="EMBL" id="MEE6257064.1"/>
    </source>
</evidence>
<reference evidence="3 4" key="1">
    <citation type="submission" date="2024-01" db="EMBL/GenBank/DDBJ databases">
        <title>Genome insights into Plantactinospora sonchi sp. nov.</title>
        <authorList>
            <person name="Wang L."/>
        </authorList>
    </citation>
    <scope>NUCLEOTIDE SEQUENCE [LARGE SCALE GENOMIC DNA]</scope>
    <source>
        <strain evidence="3 4">NEAU-QY2</strain>
    </source>
</reference>
<dbReference type="EC" id="2.7.1.-" evidence="3"/>
<keyword evidence="4" id="KW-1185">Reference proteome</keyword>
<dbReference type="Pfam" id="PF01636">
    <property type="entry name" value="APH"/>
    <property type="match status" value="1"/>
</dbReference>
<protein>
    <submittedName>
        <fullName evidence="3">Aminoglycoside phosphotransferase family protein</fullName>
        <ecNumber evidence="3">2.7.1.-</ecNumber>
    </submittedName>
</protein>
<dbReference type="InterPro" id="IPR011009">
    <property type="entry name" value="Kinase-like_dom_sf"/>
</dbReference>
<dbReference type="Proteomes" id="UP001332243">
    <property type="component" value="Unassembled WGS sequence"/>
</dbReference>
<dbReference type="EMBL" id="JAZGQK010000001">
    <property type="protein sequence ID" value="MEE6257064.1"/>
    <property type="molecule type" value="Genomic_DNA"/>
</dbReference>
<organism evidence="3 4">
    <name type="scientific">Plantactinospora sonchi</name>
    <dbReference type="NCBI Taxonomy" id="1544735"/>
    <lineage>
        <taxon>Bacteria</taxon>
        <taxon>Bacillati</taxon>
        <taxon>Actinomycetota</taxon>
        <taxon>Actinomycetes</taxon>
        <taxon>Micromonosporales</taxon>
        <taxon>Micromonosporaceae</taxon>
        <taxon>Plantactinospora</taxon>
    </lineage>
</organism>
<accession>A0ABU7RLC8</accession>
<keyword evidence="3" id="KW-0808">Transferase</keyword>
<dbReference type="RefSeq" id="WP_331212165.1">
    <property type="nucleotide sequence ID" value="NZ_JAZGQK010000001.1"/>
</dbReference>
<feature type="domain" description="Aminoglycoside phosphotransferase" evidence="2">
    <location>
        <begin position="118"/>
        <end position="169"/>
    </location>
</feature>
<feature type="compositionally biased region" description="Gly residues" evidence="1">
    <location>
        <begin position="101"/>
        <end position="115"/>
    </location>
</feature>
<dbReference type="SUPFAM" id="SSF56112">
    <property type="entry name" value="Protein kinase-like (PK-like)"/>
    <property type="match status" value="1"/>
</dbReference>
<dbReference type="Gene3D" id="3.90.1200.10">
    <property type="match status" value="1"/>
</dbReference>
<gene>
    <name evidence="3" type="ORF">V1633_00990</name>
</gene>
<evidence type="ECO:0000259" key="2">
    <source>
        <dbReference type="Pfam" id="PF01636"/>
    </source>
</evidence>
<dbReference type="InterPro" id="IPR002575">
    <property type="entry name" value="Aminoglycoside_PTrfase"/>
</dbReference>
<evidence type="ECO:0000313" key="4">
    <source>
        <dbReference type="Proteomes" id="UP001332243"/>
    </source>
</evidence>
<name>A0ABU7RLC8_9ACTN</name>